<comment type="subcellular location">
    <subcellularLocation>
        <location evidence="1">Nucleus</location>
    </subcellularLocation>
</comment>
<feature type="domain" description="MADS-box" evidence="6">
    <location>
        <begin position="11"/>
        <end position="52"/>
    </location>
</feature>
<protein>
    <recommendedName>
        <fullName evidence="6">MADS-box domain-containing protein</fullName>
    </recommendedName>
</protein>
<keyword evidence="4" id="KW-0804">Transcription</keyword>
<comment type="caution">
    <text evidence="7">The sequence shown here is derived from an EMBL/GenBank/DDBJ whole genome shotgun (WGS) entry which is preliminary data.</text>
</comment>
<dbReference type="GO" id="GO:0005634">
    <property type="term" value="C:nucleus"/>
    <property type="evidence" value="ECO:0007669"/>
    <property type="project" value="UniProtKB-SubCell"/>
</dbReference>
<dbReference type="EMBL" id="JAKUCV010005671">
    <property type="protein sequence ID" value="KAJ4830327.1"/>
    <property type="molecule type" value="Genomic_DNA"/>
</dbReference>
<evidence type="ECO:0000256" key="5">
    <source>
        <dbReference type="ARBA" id="ARBA00023242"/>
    </source>
</evidence>
<evidence type="ECO:0000256" key="1">
    <source>
        <dbReference type="ARBA" id="ARBA00004123"/>
    </source>
</evidence>
<reference evidence="7" key="1">
    <citation type="submission" date="2022-02" db="EMBL/GenBank/DDBJ databases">
        <authorList>
            <person name="Henning P.M."/>
            <person name="McCubbin A.G."/>
            <person name="Shore J.S."/>
        </authorList>
    </citation>
    <scope>NUCLEOTIDE SEQUENCE</scope>
    <source>
        <strain evidence="7">F60SS</strain>
        <tissue evidence="7">Leaves</tissue>
    </source>
</reference>
<evidence type="ECO:0000313" key="8">
    <source>
        <dbReference type="Proteomes" id="UP001141552"/>
    </source>
</evidence>
<name>A0A9Q0J6W9_9ROSI</name>
<keyword evidence="2" id="KW-0805">Transcription regulation</keyword>
<sequence length="417" mass="45171">MQRSNCLKPDSFIKRRETLLRKAEELAAVTGASVGIVCYDVDGELHYWPANKEAVANIFSQATSYSYVKKKDLCGFLEAKKKKLEEQRLKAIKHKFDRLTASFSDSIDRELLPENSLVELASSCETTLKSLSDRIKFLREQKLKETAAAKVEVYHQKLLYVSRNLESTQPCSFTTLPNSDKKAIHSLFSNLIGGDESMGCGTNYVGSSSNSNNALDGGMCNWAPNNFLMGLENTTGSDSDHLISDMINSYTGSIGTNNNIVPYNNSYPSMESGNTITGDMGLISTSVWSPDSVLDMTSNSNNSSSNTSSGFGNTITGDMGLISTSVWSPDSVLDMTNSSNTNSGFGNTIAADMGLISTSVWSPDSVKDMASNSSSNTNLGVVNCLDDLMGNKNSAQAISMPYQWLANHNAAIPHSDQ</sequence>
<proteinExistence type="predicted"/>
<dbReference type="OrthoDB" id="1898716at2759"/>
<dbReference type="GO" id="GO:0003677">
    <property type="term" value="F:DNA binding"/>
    <property type="evidence" value="ECO:0007669"/>
    <property type="project" value="UniProtKB-KW"/>
</dbReference>
<accession>A0A9Q0J6W9</accession>
<organism evidence="7 8">
    <name type="scientific">Turnera subulata</name>
    <dbReference type="NCBI Taxonomy" id="218843"/>
    <lineage>
        <taxon>Eukaryota</taxon>
        <taxon>Viridiplantae</taxon>
        <taxon>Streptophyta</taxon>
        <taxon>Embryophyta</taxon>
        <taxon>Tracheophyta</taxon>
        <taxon>Spermatophyta</taxon>
        <taxon>Magnoliopsida</taxon>
        <taxon>eudicotyledons</taxon>
        <taxon>Gunneridae</taxon>
        <taxon>Pentapetalae</taxon>
        <taxon>rosids</taxon>
        <taxon>fabids</taxon>
        <taxon>Malpighiales</taxon>
        <taxon>Passifloraceae</taxon>
        <taxon>Turnera</taxon>
    </lineage>
</organism>
<dbReference type="PROSITE" id="PS50066">
    <property type="entry name" value="MADS_BOX_2"/>
    <property type="match status" value="1"/>
</dbReference>
<reference evidence="7" key="2">
    <citation type="journal article" date="2023" name="Plants (Basel)">
        <title>Annotation of the Turnera subulata (Passifloraceae) Draft Genome Reveals the S-Locus Evolved after the Divergence of Turneroideae from Passifloroideae in a Stepwise Manner.</title>
        <authorList>
            <person name="Henning P.M."/>
            <person name="Roalson E.H."/>
            <person name="Mir W."/>
            <person name="McCubbin A.G."/>
            <person name="Shore J.S."/>
        </authorList>
    </citation>
    <scope>NUCLEOTIDE SEQUENCE</scope>
    <source>
        <strain evidence="7">F60SS</strain>
    </source>
</reference>
<dbReference type="InterPro" id="IPR036879">
    <property type="entry name" value="TF_MADSbox_sf"/>
</dbReference>
<evidence type="ECO:0000256" key="3">
    <source>
        <dbReference type="ARBA" id="ARBA00023125"/>
    </source>
</evidence>
<gene>
    <name evidence="7" type="ORF">Tsubulata_016091</name>
</gene>
<dbReference type="Gene3D" id="3.40.1810.10">
    <property type="entry name" value="Transcription factor, MADS-box"/>
    <property type="match status" value="1"/>
</dbReference>
<dbReference type="Proteomes" id="UP001141552">
    <property type="component" value="Unassembled WGS sequence"/>
</dbReference>
<dbReference type="SUPFAM" id="SSF55455">
    <property type="entry name" value="SRF-like"/>
    <property type="match status" value="1"/>
</dbReference>
<evidence type="ECO:0000256" key="4">
    <source>
        <dbReference type="ARBA" id="ARBA00023163"/>
    </source>
</evidence>
<dbReference type="AlphaFoldDB" id="A0A9Q0J6W9"/>
<evidence type="ECO:0000259" key="6">
    <source>
        <dbReference type="PROSITE" id="PS50066"/>
    </source>
</evidence>
<keyword evidence="8" id="KW-1185">Reference proteome</keyword>
<evidence type="ECO:0000313" key="7">
    <source>
        <dbReference type="EMBL" id="KAJ4830327.1"/>
    </source>
</evidence>
<keyword evidence="3" id="KW-0238">DNA-binding</keyword>
<dbReference type="GO" id="GO:0046983">
    <property type="term" value="F:protein dimerization activity"/>
    <property type="evidence" value="ECO:0007669"/>
    <property type="project" value="InterPro"/>
</dbReference>
<dbReference type="Pfam" id="PF00319">
    <property type="entry name" value="SRF-TF"/>
    <property type="match status" value="1"/>
</dbReference>
<dbReference type="InterPro" id="IPR002100">
    <property type="entry name" value="TF_MADSbox"/>
</dbReference>
<evidence type="ECO:0000256" key="2">
    <source>
        <dbReference type="ARBA" id="ARBA00023015"/>
    </source>
</evidence>
<keyword evidence="5" id="KW-0539">Nucleus</keyword>